<dbReference type="RefSeq" id="WP_343974499.1">
    <property type="nucleotide sequence ID" value="NZ_BAAAJG010000007.1"/>
</dbReference>
<reference evidence="4" key="1">
    <citation type="journal article" date="2019" name="Int. J. Syst. Evol. Microbiol.">
        <title>The Global Catalogue of Microorganisms (GCM) 10K type strain sequencing project: providing services to taxonomists for standard genome sequencing and annotation.</title>
        <authorList>
            <consortium name="The Broad Institute Genomics Platform"/>
            <consortium name="The Broad Institute Genome Sequencing Center for Infectious Disease"/>
            <person name="Wu L."/>
            <person name="Ma J."/>
        </authorList>
    </citation>
    <scope>NUCLEOTIDE SEQUENCE [LARGE SCALE GENOMIC DNA]</scope>
    <source>
        <strain evidence="4">JCM 12165</strain>
    </source>
</reference>
<protein>
    <submittedName>
        <fullName evidence="3">Xaa-Pro peptidase family protein</fullName>
    </submittedName>
</protein>
<dbReference type="SUPFAM" id="SSF53092">
    <property type="entry name" value="Creatinase/prolidase N-terminal domain"/>
    <property type="match status" value="1"/>
</dbReference>
<keyword evidence="4" id="KW-1185">Reference proteome</keyword>
<evidence type="ECO:0000256" key="1">
    <source>
        <dbReference type="SAM" id="MobiDB-lite"/>
    </source>
</evidence>
<dbReference type="InterPro" id="IPR050659">
    <property type="entry name" value="Peptidase_M24B"/>
</dbReference>
<evidence type="ECO:0000313" key="3">
    <source>
        <dbReference type="EMBL" id="MFD1531937.1"/>
    </source>
</evidence>
<organism evidence="3 4">
    <name type="scientific">Pseudonocardia aurantiaca</name>
    <dbReference type="NCBI Taxonomy" id="75290"/>
    <lineage>
        <taxon>Bacteria</taxon>
        <taxon>Bacillati</taxon>
        <taxon>Actinomycetota</taxon>
        <taxon>Actinomycetes</taxon>
        <taxon>Pseudonocardiales</taxon>
        <taxon>Pseudonocardiaceae</taxon>
        <taxon>Pseudonocardia</taxon>
    </lineage>
</organism>
<accession>A0ABW4FSB7</accession>
<dbReference type="PANTHER" id="PTHR46112">
    <property type="entry name" value="AMINOPEPTIDASE"/>
    <property type="match status" value="1"/>
</dbReference>
<dbReference type="Pfam" id="PF00557">
    <property type="entry name" value="Peptidase_M24"/>
    <property type="match status" value="1"/>
</dbReference>
<comment type="caution">
    <text evidence="3">The sequence shown here is derived from an EMBL/GenBank/DDBJ whole genome shotgun (WGS) entry which is preliminary data.</text>
</comment>
<dbReference type="Gene3D" id="3.40.350.10">
    <property type="entry name" value="Creatinase/prolidase N-terminal domain"/>
    <property type="match status" value="1"/>
</dbReference>
<dbReference type="Proteomes" id="UP001597145">
    <property type="component" value="Unassembled WGS sequence"/>
</dbReference>
<feature type="region of interest" description="Disordered" evidence="1">
    <location>
        <begin position="1"/>
        <end position="20"/>
    </location>
</feature>
<dbReference type="CDD" id="cd01066">
    <property type="entry name" value="APP_MetAP"/>
    <property type="match status" value="1"/>
</dbReference>
<evidence type="ECO:0000313" key="4">
    <source>
        <dbReference type="Proteomes" id="UP001597145"/>
    </source>
</evidence>
<dbReference type="EMBL" id="JBHUCP010000016">
    <property type="protein sequence ID" value="MFD1531937.1"/>
    <property type="molecule type" value="Genomic_DNA"/>
</dbReference>
<dbReference type="PANTHER" id="PTHR46112:SF2">
    <property type="entry name" value="XAA-PRO AMINOPEPTIDASE P-RELATED"/>
    <property type="match status" value="1"/>
</dbReference>
<dbReference type="InterPro" id="IPR029149">
    <property type="entry name" value="Creatin/AminoP/Spt16_N"/>
</dbReference>
<dbReference type="SUPFAM" id="SSF55920">
    <property type="entry name" value="Creatinase/aminopeptidase"/>
    <property type="match status" value="1"/>
</dbReference>
<feature type="domain" description="Peptidase M24" evidence="2">
    <location>
        <begin position="179"/>
        <end position="387"/>
    </location>
</feature>
<name>A0ABW4FSB7_9PSEU</name>
<sequence length="404" mass="44252">MPRIDKLPTPSQDSLSSVNGFPRYSEAEMQRRYDALRRVMDDVGTDVAVVCGGTSGLETSVLYFTNWAPSVESYLVVPRQGDPVLLARLWNHLPDARLISVVEDVRYGGDTPVEQAENVADLLASMGFDGRGIGWIGPLRAADMTTLQRRLASATFTDLNAAYQDLRLVKSEEEMVYTRIAAGFNDAAVAAMEAGIRPGMREYEIAKLIEDVYLDQRGVNLIHFTMSTPMSDPRVCVPHQQHPDRVVQEGDVVVTEISTTFWGYAGQILRSFTVGAEPTPLYRDLHAVAVQAYDDITGLLRAGVTVGELLEAAEVIDKAGYSIWDDLVHGFGGAYLPPILRTRQTRGATHPDDYAYPTGTVLVVQPNVITPDARAGVQVGNALRITDDGAEVLQEHPMGFLRCA</sequence>
<evidence type="ECO:0000259" key="2">
    <source>
        <dbReference type="Pfam" id="PF00557"/>
    </source>
</evidence>
<gene>
    <name evidence="3" type="ORF">ACFSCY_21125</name>
</gene>
<proteinExistence type="predicted"/>
<dbReference type="Gene3D" id="3.90.230.10">
    <property type="entry name" value="Creatinase/methionine aminopeptidase superfamily"/>
    <property type="match status" value="1"/>
</dbReference>
<dbReference type="InterPro" id="IPR036005">
    <property type="entry name" value="Creatinase/aminopeptidase-like"/>
</dbReference>
<feature type="compositionally biased region" description="Polar residues" evidence="1">
    <location>
        <begin position="9"/>
        <end position="19"/>
    </location>
</feature>
<dbReference type="InterPro" id="IPR000994">
    <property type="entry name" value="Pept_M24"/>
</dbReference>